<dbReference type="EMBL" id="JAAAHW010008156">
    <property type="protein sequence ID" value="KAF9944991.1"/>
    <property type="molecule type" value="Genomic_DNA"/>
</dbReference>
<evidence type="ECO:0000256" key="2">
    <source>
        <dbReference type="ARBA" id="ARBA00008970"/>
    </source>
</evidence>
<dbReference type="PANTHER" id="PTHR13362">
    <property type="entry name" value="MITOCHONDRIAL RIBOSOMAL PROTEIN S33"/>
    <property type="match status" value="1"/>
</dbReference>
<comment type="subcellular location">
    <subcellularLocation>
        <location evidence="1">Mitochondrion</location>
    </subcellularLocation>
</comment>
<sequence length="109" mass="12223">MSAAASSTIATKLEVLNRISCAIFGNLYNPQRIRTGNKILRQRLVGPAINSYYPNVRPINLREITNMAPELNLIDQAEKARLDDIAERKKRGKGPPKKGHGRRSTNKKK</sequence>
<keyword evidence="5" id="KW-0687">Ribonucleoprotein</keyword>
<protein>
    <recommendedName>
        <fullName evidence="6">Small ribosomal subunit protein mS33</fullName>
    </recommendedName>
</protein>
<dbReference type="Proteomes" id="UP000749646">
    <property type="component" value="Unassembled WGS sequence"/>
</dbReference>
<dbReference type="Pfam" id="PF08293">
    <property type="entry name" value="MRP-S33"/>
    <property type="match status" value="1"/>
</dbReference>
<gene>
    <name evidence="8" type="ORF">BGZ65_011325</name>
</gene>
<dbReference type="GO" id="GO:0005840">
    <property type="term" value="C:ribosome"/>
    <property type="evidence" value="ECO:0007669"/>
    <property type="project" value="UniProtKB-KW"/>
</dbReference>
<dbReference type="AlphaFoldDB" id="A0A9P6IRB4"/>
<organism evidence="8 9">
    <name type="scientific">Modicella reniformis</name>
    <dbReference type="NCBI Taxonomy" id="1440133"/>
    <lineage>
        <taxon>Eukaryota</taxon>
        <taxon>Fungi</taxon>
        <taxon>Fungi incertae sedis</taxon>
        <taxon>Mucoromycota</taxon>
        <taxon>Mortierellomycotina</taxon>
        <taxon>Mortierellomycetes</taxon>
        <taxon>Mortierellales</taxon>
        <taxon>Mortierellaceae</taxon>
        <taxon>Modicella</taxon>
    </lineage>
</organism>
<dbReference type="GO" id="GO:0005739">
    <property type="term" value="C:mitochondrion"/>
    <property type="evidence" value="ECO:0007669"/>
    <property type="project" value="UniProtKB-SubCell"/>
</dbReference>
<dbReference type="OrthoDB" id="2257454at2759"/>
<evidence type="ECO:0000256" key="4">
    <source>
        <dbReference type="ARBA" id="ARBA00023128"/>
    </source>
</evidence>
<comment type="similarity">
    <text evidence="2">Belongs to the mitochondrion-specific ribosomal protein mS33 family.</text>
</comment>
<keyword evidence="9" id="KW-1185">Reference proteome</keyword>
<evidence type="ECO:0000256" key="3">
    <source>
        <dbReference type="ARBA" id="ARBA00022980"/>
    </source>
</evidence>
<evidence type="ECO:0000313" key="8">
    <source>
        <dbReference type="EMBL" id="KAF9944991.1"/>
    </source>
</evidence>
<feature type="compositionally biased region" description="Basic residues" evidence="7">
    <location>
        <begin position="88"/>
        <end position="109"/>
    </location>
</feature>
<dbReference type="InterPro" id="IPR013219">
    <property type="entry name" value="Ribosomal_mS33"/>
</dbReference>
<evidence type="ECO:0000256" key="1">
    <source>
        <dbReference type="ARBA" id="ARBA00004173"/>
    </source>
</evidence>
<evidence type="ECO:0000313" key="9">
    <source>
        <dbReference type="Proteomes" id="UP000749646"/>
    </source>
</evidence>
<comment type="caution">
    <text evidence="8">The sequence shown here is derived from an EMBL/GenBank/DDBJ whole genome shotgun (WGS) entry which is preliminary data.</text>
</comment>
<proteinExistence type="inferred from homology"/>
<keyword evidence="3" id="KW-0689">Ribosomal protein</keyword>
<feature type="region of interest" description="Disordered" evidence="7">
    <location>
        <begin position="82"/>
        <end position="109"/>
    </location>
</feature>
<keyword evidence="4" id="KW-0496">Mitochondrion</keyword>
<accession>A0A9P6IRB4</accession>
<dbReference type="GO" id="GO:1990904">
    <property type="term" value="C:ribonucleoprotein complex"/>
    <property type="evidence" value="ECO:0007669"/>
    <property type="project" value="UniProtKB-KW"/>
</dbReference>
<evidence type="ECO:0000256" key="6">
    <source>
        <dbReference type="ARBA" id="ARBA00035132"/>
    </source>
</evidence>
<evidence type="ECO:0000256" key="7">
    <source>
        <dbReference type="SAM" id="MobiDB-lite"/>
    </source>
</evidence>
<evidence type="ECO:0000256" key="5">
    <source>
        <dbReference type="ARBA" id="ARBA00023274"/>
    </source>
</evidence>
<dbReference type="PANTHER" id="PTHR13362:SF2">
    <property type="entry name" value="SMALL RIBOSOMAL SUBUNIT PROTEIN MS33"/>
    <property type="match status" value="1"/>
</dbReference>
<reference evidence="8" key="1">
    <citation type="journal article" date="2020" name="Fungal Divers.">
        <title>Resolving the Mortierellaceae phylogeny through synthesis of multi-gene phylogenetics and phylogenomics.</title>
        <authorList>
            <person name="Vandepol N."/>
            <person name="Liber J."/>
            <person name="Desiro A."/>
            <person name="Na H."/>
            <person name="Kennedy M."/>
            <person name="Barry K."/>
            <person name="Grigoriev I.V."/>
            <person name="Miller A.N."/>
            <person name="O'Donnell K."/>
            <person name="Stajich J.E."/>
            <person name="Bonito G."/>
        </authorList>
    </citation>
    <scope>NUCLEOTIDE SEQUENCE</scope>
    <source>
        <strain evidence="8">MES-2147</strain>
    </source>
</reference>
<name>A0A9P6IRB4_9FUNG</name>